<dbReference type="InterPro" id="IPR052352">
    <property type="entry name" value="Sugar_Degrad_Dehydratases"/>
</dbReference>
<evidence type="ECO:0000256" key="1">
    <source>
        <dbReference type="ARBA" id="ARBA00022723"/>
    </source>
</evidence>
<keyword evidence="3" id="KW-0411">Iron-sulfur</keyword>
<protein>
    <submittedName>
        <fullName evidence="5">Dihydroxy-acid dehydratase</fullName>
        <ecNumber evidence="5">4.2.1.9</ecNumber>
    </submittedName>
</protein>
<reference evidence="6" key="1">
    <citation type="submission" date="2023-07" db="EMBL/GenBank/DDBJ databases">
        <title>Shewanella mangrovi sp. nov., an acetaldehyde- degrading bacterium isolated from mangrove sediment.</title>
        <authorList>
            <person name="Liu Y."/>
        </authorList>
    </citation>
    <scope>NUCLEOTIDE SEQUENCE [LARGE SCALE GENOMIC DNA]</scope>
    <source>
        <strain evidence="6">C32</strain>
    </source>
</reference>
<dbReference type="Proteomes" id="UP001201549">
    <property type="component" value="Unassembled WGS sequence"/>
</dbReference>
<dbReference type="Pfam" id="PF24877">
    <property type="entry name" value="ILV_EDD_C"/>
    <property type="match status" value="1"/>
</dbReference>
<evidence type="ECO:0000259" key="4">
    <source>
        <dbReference type="Pfam" id="PF24877"/>
    </source>
</evidence>
<comment type="caution">
    <text evidence="5">The sequence shown here is derived from an EMBL/GenBank/DDBJ whole genome shotgun (WGS) entry which is preliminary data.</text>
</comment>
<dbReference type="PANTHER" id="PTHR43183:SF1">
    <property type="entry name" value="HYPOTHETICAL DIHYDROXY-ACID DEHYDRATASE (EUROFUNG)-RELATED"/>
    <property type="match status" value="1"/>
</dbReference>
<feature type="non-terminal residue" evidence="5">
    <location>
        <position position="83"/>
    </location>
</feature>
<proteinExistence type="predicted"/>
<evidence type="ECO:0000313" key="6">
    <source>
        <dbReference type="Proteomes" id="UP001201549"/>
    </source>
</evidence>
<feature type="non-terminal residue" evidence="5">
    <location>
        <position position="1"/>
    </location>
</feature>
<dbReference type="GO" id="GO:0004160">
    <property type="term" value="F:dihydroxy-acid dehydratase activity"/>
    <property type="evidence" value="ECO:0007669"/>
    <property type="project" value="UniProtKB-EC"/>
</dbReference>
<dbReference type="SUPFAM" id="SSF52016">
    <property type="entry name" value="LeuD/IlvD-like"/>
    <property type="match status" value="1"/>
</dbReference>
<sequence>SAVMKTSVITDQFRQRYLEHPDHPGIFEGRAIVFEGPEDYHERIDDPSLEIDENCFLFIRNCGPVGYPGAPEVVNMRPPFLPI</sequence>
<organism evidence="5 6">
    <name type="scientific">Shewanella electrica</name>
    <dbReference type="NCBI Taxonomy" id="515560"/>
    <lineage>
        <taxon>Bacteria</taxon>
        <taxon>Pseudomonadati</taxon>
        <taxon>Pseudomonadota</taxon>
        <taxon>Gammaproteobacteria</taxon>
        <taxon>Alteromonadales</taxon>
        <taxon>Shewanellaceae</taxon>
        <taxon>Shewanella</taxon>
    </lineage>
</organism>
<evidence type="ECO:0000256" key="3">
    <source>
        <dbReference type="ARBA" id="ARBA00023014"/>
    </source>
</evidence>
<dbReference type="PANTHER" id="PTHR43183">
    <property type="entry name" value="HYPOTHETICAL DIHYDROXYACID DEHYDRATASE (EUROFUNG)-RELATED"/>
    <property type="match status" value="1"/>
</dbReference>
<accession>A0ABT2FRM0</accession>
<gene>
    <name evidence="5" type="ORF">L9G74_21445</name>
</gene>
<feature type="domain" description="Dihydroxy-acid/6-phosphogluconate dehydratase C-terminal" evidence="4">
    <location>
        <begin position="2"/>
        <end position="76"/>
    </location>
</feature>
<keyword evidence="6" id="KW-1185">Reference proteome</keyword>
<keyword evidence="2" id="KW-0408">Iron</keyword>
<evidence type="ECO:0000256" key="2">
    <source>
        <dbReference type="ARBA" id="ARBA00023004"/>
    </source>
</evidence>
<dbReference type="EMBL" id="JAKOGG010000534">
    <property type="protein sequence ID" value="MCS4558988.1"/>
    <property type="molecule type" value="Genomic_DNA"/>
</dbReference>
<evidence type="ECO:0000313" key="5">
    <source>
        <dbReference type="EMBL" id="MCS4558988.1"/>
    </source>
</evidence>
<name>A0ABT2FRM0_9GAMM</name>
<dbReference type="InterPro" id="IPR042096">
    <property type="entry name" value="Dihydro-acid_dehy_C"/>
</dbReference>
<dbReference type="InterPro" id="IPR056740">
    <property type="entry name" value="ILV_EDD_C"/>
</dbReference>
<keyword evidence="5" id="KW-0456">Lyase</keyword>
<keyword evidence="1" id="KW-0479">Metal-binding</keyword>
<dbReference type="EC" id="4.2.1.9" evidence="5"/>
<dbReference type="Gene3D" id="3.50.30.80">
    <property type="entry name" value="IlvD/EDD C-terminal domain-like"/>
    <property type="match status" value="1"/>
</dbReference>